<keyword evidence="7 9" id="KW-0472">Membrane</keyword>
<comment type="subcellular location">
    <subcellularLocation>
        <location evidence="1 9">Cell inner membrane</location>
        <topology evidence="1 9">Multi-pass membrane protein</topology>
    </subcellularLocation>
</comment>
<keyword evidence="4 9" id="KW-0997">Cell inner membrane</keyword>
<evidence type="ECO:0000256" key="7">
    <source>
        <dbReference type="ARBA" id="ARBA00023136"/>
    </source>
</evidence>
<keyword evidence="2 9" id="KW-0813">Transport</keyword>
<evidence type="ECO:0000256" key="9">
    <source>
        <dbReference type="RuleBase" id="RU369079"/>
    </source>
</evidence>
<proteinExistence type="inferred from homology"/>
<dbReference type="Pfam" id="PF04290">
    <property type="entry name" value="DctQ"/>
    <property type="match status" value="1"/>
</dbReference>
<comment type="similarity">
    <text evidence="8 9">Belongs to the TRAP transporter small permease family.</text>
</comment>
<evidence type="ECO:0000256" key="8">
    <source>
        <dbReference type="ARBA" id="ARBA00038436"/>
    </source>
</evidence>
<dbReference type="GO" id="GO:0015740">
    <property type="term" value="P:C4-dicarboxylate transport"/>
    <property type="evidence" value="ECO:0007669"/>
    <property type="project" value="TreeGrafter"/>
</dbReference>
<sequence length="166" mass="18617">MNTFQSLVYRLSRLAAQLSAVLLVYMVLHILLEIVLRSFFATSTFVLDEMVGYGVAAMTFLTLGYAVHDDALIRVNIVASRLRGRAKRALETLCLAMTLAMSCYITWYMWIGVKRNWDRGAVSESIAEVPLWIPEGLVLLGIVLFSIQLFALLVKQLTPVSRVTSE</sequence>
<dbReference type="RefSeq" id="WP_126159577.1">
    <property type="nucleotide sequence ID" value="NZ_RQXW01000017.1"/>
</dbReference>
<feature type="transmembrane region" description="Helical" evidence="9">
    <location>
        <begin position="20"/>
        <end position="39"/>
    </location>
</feature>
<evidence type="ECO:0000313" key="11">
    <source>
        <dbReference type="EMBL" id="RTE64785.1"/>
    </source>
</evidence>
<comment type="caution">
    <text evidence="11">The sequence shown here is derived from an EMBL/GenBank/DDBJ whole genome shotgun (WGS) entry which is preliminary data.</text>
</comment>
<comment type="function">
    <text evidence="9">Part of the tripartite ATP-independent periplasmic (TRAP) transport system.</text>
</comment>
<dbReference type="InterPro" id="IPR007387">
    <property type="entry name" value="TRAP_DctQ"/>
</dbReference>
<keyword evidence="12" id="KW-1185">Reference proteome</keyword>
<dbReference type="EMBL" id="RQXW01000017">
    <property type="protein sequence ID" value="RTE64785.1"/>
    <property type="molecule type" value="Genomic_DNA"/>
</dbReference>
<gene>
    <name evidence="11" type="ORF">EH243_15505</name>
</gene>
<organism evidence="11 12">
    <name type="scientific">Amphritea opalescens</name>
    <dbReference type="NCBI Taxonomy" id="2490544"/>
    <lineage>
        <taxon>Bacteria</taxon>
        <taxon>Pseudomonadati</taxon>
        <taxon>Pseudomonadota</taxon>
        <taxon>Gammaproteobacteria</taxon>
        <taxon>Oceanospirillales</taxon>
        <taxon>Oceanospirillaceae</taxon>
        <taxon>Amphritea</taxon>
    </lineage>
</organism>
<dbReference type="PANTHER" id="PTHR35011">
    <property type="entry name" value="2,3-DIKETO-L-GULONATE TRAP TRANSPORTER SMALL PERMEASE PROTEIN YIAM"/>
    <property type="match status" value="1"/>
</dbReference>
<evidence type="ECO:0000256" key="2">
    <source>
        <dbReference type="ARBA" id="ARBA00022448"/>
    </source>
</evidence>
<evidence type="ECO:0000256" key="1">
    <source>
        <dbReference type="ARBA" id="ARBA00004429"/>
    </source>
</evidence>
<dbReference type="Proteomes" id="UP000283087">
    <property type="component" value="Unassembled WGS sequence"/>
</dbReference>
<dbReference type="InterPro" id="IPR055348">
    <property type="entry name" value="DctQ"/>
</dbReference>
<reference evidence="11 12" key="1">
    <citation type="submission" date="2018-11" db="EMBL/GenBank/DDBJ databases">
        <title>The draft genome sequence of Amphritea opalescens ANRC-JH13T.</title>
        <authorList>
            <person name="Fang Z."/>
            <person name="Zhang Y."/>
            <person name="Han X."/>
        </authorList>
    </citation>
    <scope>NUCLEOTIDE SEQUENCE [LARGE SCALE GENOMIC DNA]</scope>
    <source>
        <strain evidence="11 12">ANRC-JH13</strain>
    </source>
</reference>
<dbReference type="GO" id="GO:0022857">
    <property type="term" value="F:transmembrane transporter activity"/>
    <property type="evidence" value="ECO:0007669"/>
    <property type="project" value="UniProtKB-UniRule"/>
</dbReference>
<protein>
    <recommendedName>
        <fullName evidence="9">TRAP transporter small permease protein</fullName>
    </recommendedName>
</protein>
<keyword evidence="6 9" id="KW-1133">Transmembrane helix</keyword>
<comment type="subunit">
    <text evidence="9">The complex comprises the extracytoplasmic solute receptor protein and the two transmembrane proteins.</text>
</comment>
<dbReference type="PANTHER" id="PTHR35011:SF10">
    <property type="entry name" value="TRAP TRANSPORTER SMALL PERMEASE PROTEIN"/>
    <property type="match status" value="1"/>
</dbReference>
<feature type="transmembrane region" description="Helical" evidence="9">
    <location>
        <begin position="51"/>
        <end position="68"/>
    </location>
</feature>
<evidence type="ECO:0000259" key="10">
    <source>
        <dbReference type="Pfam" id="PF04290"/>
    </source>
</evidence>
<evidence type="ECO:0000256" key="6">
    <source>
        <dbReference type="ARBA" id="ARBA00022989"/>
    </source>
</evidence>
<dbReference type="OrthoDB" id="9797534at2"/>
<feature type="transmembrane region" description="Helical" evidence="9">
    <location>
        <begin position="89"/>
        <end position="111"/>
    </location>
</feature>
<dbReference type="AlphaFoldDB" id="A0A430KMU1"/>
<accession>A0A430KMU1</accession>
<feature type="transmembrane region" description="Helical" evidence="9">
    <location>
        <begin position="131"/>
        <end position="154"/>
    </location>
</feature>
<dbReference type="GO" id="GO:0005886">
    <property type="term" value="C:plasma membrane"/>
    <property type="evidence" value="ECO:0007669"/>
    <property type="project" value="UniProtKB-SubCell"/>
</dbReference>
<evidence type="ECO:0000313" key="12">
    <source>
        <dbReference type="Proteomes" id="UP000283087"/>
    </source>
</evidence>
<name>A0A430KMU1_9GAMM</name>
<feature type="domain" description="Tripartite ATP-independent periplasmic transporters DctQ component" evidence="10">
    <location>
        <begin position="26"/>
        <end position="157"/>
    </location>
</feature>
<keyword evidence="3" id="KW-1003">Cell membrane</keyword>
<keyword evidence="5 9" id="KW-0812">Transmembrane</keyword>
<evidence type="ECO:0000256" key="4">
    <source>
        <dbReference type="ARBA" id="ARBA00022519"/>
    </source>
</evidence>
<evidence type="ECO:0000256" key="5">
    <source>
        <dbReference type="ARBA" id="ARBA00022692"/>
    </source>
</evidence>
<evidence type="ECO:0000256" key="3">
    <source>
        <dbReference type="ARBA" id="ARBA00022475"/>
    </source>
</evidence>